<sequence>MGKAINKFSGILPALYALADEASDKKRSPKAIVQGAPSSATIAPSQTSPERLTTQNRQAYGRQ</sequence>
<dbReference type="Proteomes" id="UP000237222">
    <property type="component" value="Unassembled WGS sequence"/>
</dbReference>
<reference evidence="2" key="1">
    <citation type="submission" date="2018-01" db="EMBL/GenBank/DDBJ databases">
        <authorList>
            <person name="Yu X.-D."/>
        </authorList>
    </citation>
    <scope>NUCLEOTIDE SEQUENCE</scope>
    <source>
        <strain evidence="2">ZX-21</strain>
    </source>
</reference>
<evidence type="ECO:0000256" key="1">
    <source>
        <dbReference type="SAM" id="MobiDB-lite"/>
    </source>
</evidence>
<proteinExistence type="predicted"/>
<dbReference type="EMBL" id="PQGG01000007">
    <property type="protein sequence ID" value="POP54110.1"/>
    <property type="molecule type" value="Genomic_DNA"/>
</dbReference>
<feature type="region of interest" description="Disordered" evidence="1">
    <location>
        <begin position="23"/>
        <end position="63"/>
    </location>
</feature>
<evidence type="ECO:0000313" key="2">
    <source>
        <dbReference type="EMBL" id="POP54110.1"/>
    </source>
</evidence>
<organism evidence="2 3">
    <name type="scientific">Zhongshania marina</name>
    <dbReference type="NCBI Taxonomy" id="2304603"/>
    <lineage>
        <taxon>Bacteria</taxon>
        <taxon>Pseudomonadati</taxon>
        <taxon>Pseudomonadota</taxon>
        <taxon>Gammaproteobacteria</taxon>
        <taxon>Cellvibrionales</taxon>
        <taxon>Spongiibacteraceae</taxon>
        <taxon>Zhongshania</taxon>
    </lineage>
</organism>
<dbReference type="AlphaFoldDB" id="A0A2S4HJN0"/>
<feature type="compositionally biased region" description="Polar residues" evidence="1">
    <location>
        <begin position="36"/>
        <end position="63"/>
    </location>
</feature>
<protein>
    <submittedName>
        <fullName evidence="2">Uncharacterized protein</fullName>
    </submittedName>
</protein>
<comment type="caution">
    <text evidence="2">The sequence shown here is derived from an EMBL/GenBank/DDBJ whole genome shotgun (WGS) entry which is preliminary data.</text>
</comment>
<gene>
    <name evidence="2" type="ORF">C0068_02255</name>
</gene>
<name>A0A2S4HJN0_9GAMM</name>
<accession>A0A2S4HJN0</accession>
<evidence type="ECO:0000313" key="3">
    <source>
        <dbReference type="Proteomes" id="UP000237222"/>
    </source>
</evidence>